<accession>A0A7J9B080</accession>
<evidence type="ECO:0000313" key="2">
    <source>
        <dbReference type="EMBL" id="MBA0729109.1"/>
    </source>
</evidence>
<reference evidence="2 3" key="1">
    <citation type="journal article" date="2019" name="Genome Biol. Evol.">
        <title>Insights into the evolution of the New World diploid cottons (Gossypium, subgenus Houzingenia) based on genome sequencing.</title>
        <authorList>
            <person name="Grover C.E."/>
            <person name="Arick M.A. 2nd"/>
            <person name="Thrash A."/>
            <person name="Conover J.L."/>
            <person name="Sanders W.S."/>
            <person name="Peterson D.G."/>
            <person name="Frelichowski J.E."/>
            <person name="Scheffler J.A."/>
            <person name="Scheffler B.E."/>
            <person name="Wendel J.F."/>
        </authorList>
    </citation>
    <scope>NUCLEOTIDE SEQUENCE [LARGE SCALE GENOMIC DNA]</scope>
    <source>
        <strain evidence="2">4</strain>
        <tissue evidence="2">Leaf</tissue>
    </source>
</reference>
<dbReference type="EMBL" id="JABEZV010421096">
    <property type="protein sequence ID" value="MBA0729109.1"/>
    <property type="molecule type" value="Genomic_DNA"/>
</dbReference>
<name>A0A7J9B080_9ROSI</name>
<keyword evidence="3" id="KW-1185">Reference proteome</keyword>
<sequence length="113" mass="13087">MVDRFSRREFEFGLRCLKKAAEKGHVEAIYTSQKKNKNCYQLSLKNRKFVSNMWEYAALTEPTRISHNCDGDSRERPNCSSTSWEGQAWGPSKNVGYRCDPCFWNGEATLFCS</sequence>
<organism evidence="2 3">
    <name type="scientific">Gossypium laxum</name>
    <dbReference type="NCBI Taxonomy" id="34288"/>
    <lineage>
        <taxon>Eukaryota</taxon>
        <taxon>Viridiplantae</taxon>
        <taxon>Streptophyta</taxon>
        <taxon>Embryophyta</taxon>
        <taxon>Tracheophyta</taxon>
        <taxon>Spermatophyta</taxon>
        <taxon>Magnoliopsida</taxon>
        <taxon>eudicotyledons</taxon>
        <taxon>Gunneridae</taxon>
        <taxon>Pentapetalae</taxon>
        <taxon>rosids</taxon>
        <taxon>malvids</taxon>
        <taxon>Malvales</taxon>
        <taxon>Malvaceae</taxon>
        <taxon>Malvoideae</taxon>
        <taxon>Gossypium</taxon>
    </lineage>
</organism>
<gene>
    <name evidence="2" type="ORF">Golax_020484</name>
</gene>
<evidence type="ECO:0000259" key="1">
    <source>
        <dbReference type="Pfam" id="PF23310"/>
    </source>
</evidence>
<dbReference type="Pfam" id="PF23310">
    <property type="entry name" value="TPR_27"/>
    <property type="match status" value="1"/>
</dbReference>
<proteinExistence type="predicted"/>
<comment type="caution">
    <text evidence="2">The sequence shown here is derived from an EMBL/GenBank/DDBJ whole genome shotgun (WGS) entry which is preliminary data.</text>
</comment>
<dbReference type="Proteomes" id="UP000593574">
    <property type="component" value="Unassembled WGS sequence"/>
</dbReference>
<dbReference type="InterPro" id="IPR057136">
    <property type="entry name" value="At2g35280_TPR_dom"/>
</dbReference>
<protein>
    <recommendedName>
        <fullName evidence="1">At2g35280-like TPR domain-containing protein</fullName>
    </recommendedName>
</protein>
<evidence type="ECO:0000313" key="3">
    <source>
        <dbReference type="Proteomes" id="UP000593574"/>
    </source>
</evidence>
<dbReference type="AlphaFoldDB" id="A0A7J9B080"/>
<feature type="domain" description="At2g35280-like TPR" evidence="1">
    <location>
        <begin position="1"/>
        <end position="31"/>
    </location>
</feature>